<dbReference type="STRING" id="1379270.GEMMAAP_14375"/>
<dbReference type="OrthoDB" id="937935at2"/>
<evidence type="ECO:0000313" key="2">
    <source>
        <dbReference type="EMBL" id="AMW05667.1"/>
    </source>
</evidence>
<evidence type="ECO:0000313" key="3">
    <source>
        <dbReference type="Proteomes" id="UP000076404"/>
    </source>
</evidence>
<evidence type="ECO:0000259" key="1">
    <source>
        <dbReference type="Pfam" id="PF14371"/>
    </source>
</evidence>
<dbReference type="KEGG" id="gph:GEMMAAP_14375"/>
<dbReference type="Proteomes" id="UP000076404">
    <property type="component" value="Chromosome"/>
</dbReference>
<organism evidence="2 3">
    <name type="scientific">Gemmatimonas phototrophica</name>
    <dbReference type="NCBI Taxonomy" id="1379270"/>
    <lineage>
        <taxon>Bacteria</taxon>
        <taxon>Pseudomonadati</taxon>
        <taxon>Gemmatimonadota</taxon>
        <taxon>Gemmatimonadia</taxon>
        <taxon>Gemmatimonadales</taxon>
        <taxon>Gemmatimonadaceae</taxon>
        <taxon>Gemmatimonas</taxon>
    </lineage>
</organism>
<reference evidence="2 3" key="2">
    <citation type="journal article" date="2016" name="Environ. Microbiol. Rep.">
        <title>Metagenomic evidence for the presence of phototrophic Gemmatimonadetes bacteria in diverse environments.</title>
        <authorList>
            <person name="Zeng Y."/>
            <person name="Baumbach J."/>
            <person name="Barbosa E.G."/>
            <person name="Azevedo V."/>
            <person name="Zhang C."/>
            <person name="Koblizek M."/>
        </authorList>
    </citation>
    <scope>NUCLEOTIDE SEQUENCE [LARGE SCALE GENOMIC DNA]</scope>
    <source>
        <strain evidence="2 3">AP64</strain>
    </source>
</reference>
<reference evidence="2 3" key="1">
    <citation type="journal article" date="2014" name="Proc. Natl. Acad. Sci. U.S.A.">
        <title>Functional type 2 photosynthetic reaction centers found in the rare bacterial phylum Gemmatimonadetes.</title>
        <authorList>
            <person name="Zeng Y."/>
            <person name="Feng F."/>
            <person name="Medova H."/>
            <person name="Dean J."/>
            <person name="Koblizek M."/>
        </authorList>
    </citation>
    <scope>NUCLEOTIDE SEQUENCE [LARGE SCALE GENOMIC DNA]</scope>
    <source>
        <strain evidence="2 3">AP64</strain>
    </source>
</reference>
<dbReference type="InterPro" id="IPR025524">
    <property type="entry name" value="DUF4412"/>
</dbReference>
<dbReference type="AlphaFoldDB" id="A0A143BKV1"/>
<dbReference type="RefSeq" id="WP_026848621.1">
    <property type="nucleotide sequence ID" value="NZ_CP011454.1"/>
</dbReference>
<keyword evidence="3" id="KW-1185">Reference proteome</keyword>
<gene>
    <name evidence="2" type="ORF">GEMMAAP_14375</name>
</gene>
<dbReference type="eggNOG" id="ENOG5033KZ8">
    <property type="taxonomic scope" value="Bacteria"/>
</dbReference>
<protein>
    <recommendedName>
        <fullName evidence="1">DUF4412 domain-containing protein</fullName>
    </recommendedName>
</protein>
<dbReference type="EMBL" id="CP011454">
    <property type="protein sequence ID" value="AMW05667.1"/>
    <property type="molecule type" value="Genomic_DNA"/>
</dbReference>
<accession>A0A143BKV1</accession>
<name>A0A143BKV1_9BACT</name>
<feature type="domain" description="DUF4412" evidence="1">
    <location>
        <begin position="30"/>
        <end position="215"/>
    </location>
</feature>
<dbReference type="Pfam" id="PF14371">
    <property type="entry name" value="DUF4412"/>
    <property type="match status" value="1"/>
</dbReference>
<proteinExistence type="predicted"/>
<sequence>MIRAGAVVLGTLGTLGALVSAPGVMLAQTFEGIITMRLNATGRGAATQGQAAMPQQMEYQVRGGKVRVTLGGGMAGGMAMLAVPQEQKLYMLMVAQQSYMEMPMVPPQAAAAASTDDVKVTRTGRKEVVAGLTCEHVLLTPAKGEGTDMCLTTALGRYMDPMQGMRRGPAPAWQKQIADGFPLKVSLPDGSVAMEVIKVEKKRLANDLFSVPANYTKIAAPGGRPPG</sequence>